<accession>A0A0F9V7U2</accession>
<reference evidence="2" key="1">
    <citation type="journal article" date="2015" name="Nature">
        <title>Complex archaea that bridge the gap between prokaryotes and eukaryotes.</title>
        <authorList>
            <person name="Spang A."/>
            <person name="Saw J.H."/>
            <person name="Jorgensen S.L."/>
            <person name="Zaremba-Niedzwiedzka K."/>
            <person name="Martijn J."/>
            <person name="Lind A.E."/>
            <person name="van Eijk R."/>
            <person name="Schleper C."/>
            <person name="Guy L."/>
            <person name="Ettema T.J."/>
        </authorList>
    </citation>
    <scope>NUCLEOTIDE SEQUENCE</scope>
</reference>
<name>A0A0F9V7U2_9ZZZZ</name>
<feature type="domain" description="Helix-turn-helix" evidence="1">
    <location>
        <begin position="7"/>
        <end position="45"/>
    </location>
</feature>
<dbReference type="EMBL" id="LAZR01000640">
    <property type="protein sequence ID" value="KKN61928.1"/>
    <property type="molecule type" value="Genomic_DNA"/>
</dbReference>
<sequence length="50" mass="5506">MTNLDLITTVEASSILRVDISTVRRWADEGKLKIVAHIGSVGKRLLDRAS</sequence>
<dbReference type="Gene3D" id="1.10.1660.10">
    <property type="match status" value="1"/>
</dbReference>
<dbReference type="SUPFAM" id="SSF46955">
    <property type="entry name" value="Putative DNA-binding domain"/>
    <property type="match status" value="1"/>
</dbReference>
<dbReference type="AlphaFoldDB" id="A0A0F9V7U2"/>
<evidence type="ECO:0000313" key="2">
    <source>
        <dbReference type="EMBL" id="KKN61928.1"/>
    </source>
</evidence>
<proteinExistence type="predicted"/>
<comment type="caution">
    <text evidence="2">The sequence shown here is derived from an EMBL/GenBank/DDBJ whole genome shotgun (WGS) entry which is preliminary data.</text>
</comment>
<gene>
    <name evidence="2" type="ORF">LCGC14_0516970</name>
</gene>
<dbReference type="InterPro" id="IPR041657">
    <property type="entry name" value="HTH_17"/>
</dbReference>
<organism evidence="2">
    <name type="scientific">marine sediment metagenome</name>
    <dbReference type="NCBI Taxonomy" id="412755"/>
    <lineage>
        <taxon>unclassified sequences</taxon>
        <taxon>metagenomes</taxon>
        <taxon>ecological metagenomes</taxon>
    </lineage>
</organism>
<evidence type="ECO:0000259" key="1">
    <source>
        <dbReference type="Pfam" id="PF12728"/>
    </source>
</evidence>
<protein>
    <recommendedName>
        <fullName evidence="1">Helix-turn-helix domain-containing protein</fullName>
    </recommendedName>
</protein>
<dbReference type="InterPro" id="IPR009061">
    <property type="entry name" value="DNA-bd_dom_put_sf"/>
</dbReference>
<dbReference type="Pfam" id="PF12728">
    <property type="entry name" value="HTH_17"/>
    <property type="match status" value="1"/>
</dbReference>